<gene>
    <name evidence="1" type="ORF">NDM98_08885</name>
</gene>
<comment type="caution">
    <text evidence="1">The sequence shown here is derived from an EMBL/GenBank/DDBJ whole genome shotgun (WGS) entry which is preliminary data.</text>
</comment>
<proteinExistence type="predicted"/>
<dbReference type="EMBL" id="JAMQJY010000001">
    <property type="protein sequence ID" value="MCM2675597.1"/>
    <property type="molecule type" value="Genomic_DNA"/>
</dbReference>
<evidence type="ECO:0000313" key="2">
    <source>
        <dbReference type="Proteomes" id="UP001203665"/>
    </source>
</evidence>
<dbReference type="RefSeq" id="WP_251606502.1">
    <property type="nucleotide sequence ID" value="NZ_JAMQJY010000001.1"/>
</dbReference>
<organism evidence="1 2">
    <name type="scientific">Alkalicoccobacillus plakortidis</name>
    <dbReference type="NCBI Taxonomy" id="444060"/>
    <lineage>
        <taxon>Bacteria</taxon>
        <taxon>Bacillati</taxon>
        <taxon>Bacillota</taxon>
        <taxon>Bacilli</taxon>
        <taxon>Bacillales</taxon>
        <taxon>Bacillaceae</taxon>
        <taxon>Alkalicoccobacillus</taxon>
    </lineage>
</organism>
<protein>
    <recommendedName>
        <fullName evidence="3">Phage-related protein</fullName>
    </recommendedName>
</protein>
<evidence type="ECO:0008006" key="3">
    <source>
        <dbReference type="Google" id="ProtNLM"/>
    </source>
</evidence>
<dbReference type="Proteomes" id="UP001203665">
    <property type="component" value="Unassembled WGS sequence"/>
</dbReference>
<name>A0ABT0XK51_9BACI</name>
<sequence length="235" mass="26521">MLKEAMGYLIGLGKAEIHEVEGRKFSDKQLYSLKEPTADAFTIHSLTGFVDYLKTKFDYEETLMIHVVSPEEVIAFSKLNNGASRHEFIRATALTPEFRFDRFYNTEEFNIKMQSVFVQNEDRDIILQVVGNIREDDVKTYGDDGVSQSVVAKTGVSKVADVIVPNPVALKPFRTFVEIEQPVSSFVFRMQNGPSCALFEADGGAWKINAIHRIESYLKENLAKEIDSNKVIVIA</sequence>
<keyword evidence="2" id="KW-1185">Reference proteome</keyword>
<accession>A0ABT0XK51</accession>
<evidence type="ECO:0000313" key="1">
    <source>
        <dbReference type="EMBL" id="MCM2675597.1"/>
    </source>
</evidence>
<reference evidence="1" key="1">
    <citation type="submission" date="2022-06" db="EMBL/GenBank/DDBJ databases">
        <title>Alkalicoccobacillus porphyridii sp. nov., isolated from a marine red alga, Porphyridium purpureum and reclassification of Shouchella plakortidis and Shouchella gibsonii as Alkalicoccobacillus plakortidis comb. nov. and Alkalicoccobacillus gibsonii comb. nov.</title>
        <authorList>
            <person name="Kim K.H."/>
            <person name="Lee J.K."/>
            <person name="Han D.M."/>
            <person name="Baek J.H."/>
            <person name="Jeon C.O."/>
        </authorList>
    </citation>
    <scope>NUCLEOTIDE SEQUENCE</scope>
    <source>
        <strain evidence="1">DSM 19153</strain>
    </source>
</reference>